<dbReference type="Gene3D" id="1.10.645.10">
    <property type="entry name" value="Cytochrome-c3 Hydrogenase, chain B"/>
    <property type="match status" value="1"/>
</dbReference>
<dbReference type="PANTHER" id="PTHR42958:SF2">
    <property type="entry name" value="UPTAKE HYDROGENASE LARGE SUBUNIT"/>
    <property type="match status" value="1"/>
</dbReference>
<keyword evidence="14" id="KW-0408">Iron</keyword>
<evidence type="ECO:0000256" key="13">
    <source>
        <dbReference type="ARBA" id="ARBA00048757"/>
    </source>
</evidence>
<feature type="binding site" evidence="14">
    <location>
        <position position="570"/>
    </location>
    <ligand>
        <name>Fe cation</name>
        <dbReference type="ChEBI" id="CHEBI:24875"/>
    </ligand>
</feature>
<evidence type="ECO:0000256" key="9">
    <source>
        <dbReference type="ARBA" id="ARBA00037655"/>
    </source>
</evidence>
<dbReference type="GO" id="GO:0005886">
    <property type="term" value="C:plasma membrane"/>
    <property type="evidence" value="ECO:0007669"/>
    <property type="project" value="UniProtKB-SubCell"/>
</dbReference>
<dbReference type="PROSITE" id="PS00508">
    <property type="entry name" value="NI_HGENASE_L_2"/>
    <property type="match status" value="1"/>
</dbReference>
<comment type="catalytic activity">
    <reaction evidence="13">
        <text>H2 + A = AH2</text>
        <dbReference type="Rhea" id="RHEA:12116"/>
        <dbReference type="ChEBI" id="CHEBI:13193"/>
        <dbReference type="ChEBI" id="CHEBI:17499"/>
        <dbReference type="ChEBI" id="CHEBI:18276"/>
        <dbReference type="EC" id="1.12.99.6"/>
    </reaction>
</comment>
<comment type="cofactor">
    <cofactor evidence="1 14">
        <name>Ni(2+)</name>
        <dbReference type="ChEBI" id="CHEBI:49786"/>
    </cofactor>
</comment>
<feature type="binding site" evidence="14">
    <location>
        <position position="64"/>
    </location>
    <ligand>
        <name>Ni(2+)</name>
        <dbReference type="ChEBI" id="CHEBI:49786"/>
    </ligand>
</feature>
<dbReference type="EMBL" id="AP021857">
    <property type="protein sequence ID" value="BBO22134.1"/>
    <property type="molecule type" value="Genomic_DNA"/>
</dbReference>
<dbReference type="AlphaFoldDB" id="A0A809SCB1"/>
<dbReference type="EC" id="1.12.99.6" evidence="5"/>
<dbReference type="InterPro" id="IPR001501">
    <property type="entry name" value="Ni-dep_hyd_lsu"/>
</dbReference>
<evidence type="ECO:0000256" key="3">
    <source>
        <dbReference type="ARBA" id="ARBA00009292"/>
    </source>
</evidence>
<keyword evidence="6 14" id="KW-0533">Nickel</keyword>
<keyword evidence="8 15" id="KW-0560">Oxidoreductase</keyword>
<name>A0A809SCB1_9PROT</name>
<dbReference type="GO" id="GO:0033748">
    <property type="term" value="F:hydrogenase (acceptor) activity"/>
    <property type="evidence" value="ECO:0007669"/>
    <property type="project" value="UniProtKB-EC"/>
</dbReference>
<gene>
    <name evidence="16" type="ORF">DSYM_28330</name>
</gene>
<dbReference type="GO" id="GO:0008901">
    <property type="term" value="F:ferredoxin hydrogenase activity"/>
    <property type="evidence" value="ECO:0007669"/>
    <property type="project" value="InterPro"/>
</dbReference>
<evidence type="ECO:0000256" key="2">
    <source>
        <dbReference type="ARBA" id="ARBA00004202"/>
    </source>
</evidence>
<dbReference type="InterPro" id="IPR050867">
    <property type="entry name" value="NiFe/NiFeSe_hydrgnase_LSU"/>
</dbReference>
<feature type="binding site" evidence="14">
    <location>
        <position position="61"/>
    </location>
    <ligand>
        <name>Ni(2+)</name>
        <dbReference type="ChEBI" id="CHEBI:49786"/>
    </ligand>
</feature>
<dbReference type="Proteomes" id="UP000662914">
    <property type="component" value="Chromosome"/>
</dbReference>
<comment type="subcellular location">
    <subcellularLocation>
        <location evidence="2">Cell membrane</location>
        <topology evidence="2">Peripheral membrane protein</topology>
    </subcellularLocation>
</comment>
<sequence length="591" mass="64974">MSERLVIDPITRIEGHLRIEAQMKDGAIEAAYSSGTMVRGIEVILRGRDPRDAWAFAQRICGVCTLVHAIASVRAVEDALKIRIPPNAELIRNLMIGAQTIHDHVMHFYHLHALDWVDVVSALKADPKATAALAQSLSSHAKSSPGYFAEVQAKLKKQVDSGQLGLFRNGYWGHPAYKLPPEANLMAVAHYLEALAWQRDVVALHTILGGKNPHPNFVVGGVPIAISIWPDHPGRGKGPHYRGGQGGTALDVTGLQRIQSVIQSMREFVDQAYVPDTLAIAGFYKDWFRQGEGLGNFMTFGDLPAKGMGDPSGFFFPRGAILNRDLSKVHEIDLNAEDQVQEYIAHSWYDYAGGKQQGLHPYQGETKLNYSGPKPPFQQLPVEQAYSWMKSPRWKGQAMEVGPLARVLMLYATGHAPTKELVGATLKKLDIPVQALFSTLGRTAARTLETKLLVDAMQGWYDQLVANIKGGDVDTFNETLWEPSSWPKSAKGVGFMEAPRGGLAHWIVIENEKIANYQCVVPSTWNAGPRDPDGKPGAYEAALAGHAIHDPKQPLEVLRTIHSFDPCIACAVHLTDEEGEGFEVKVVPDYQ</sequence>
<dbReference type="PANTHER" id="PTHR42958">
    <property type="entry name" value="HYDROGENASE-2 LARGE CHAIN"/>
    <property type="match status" value="1"/>
</dbReference>
<comment type="similarity">
    <text evidence="3 15">Belongs to the [NiFe]/[NiFeSe] hydrogenase large subunit family.</text>
</comment>
<dbReference type="SUPFAM" id="SSF56762">
    <property type="entry name" value="HydB/Nqo4-like"/>
    <property type="match status" value="1"/>
</dbReference>
<dbReference type="FunFam" id="1.10.645.10:FF:000002">
    <property type="entry name" value="Hydrogenase 2 large subunit"/>
    <property type="match status" value="1"/>
</dbReference>
<evidence type="ECO:0000256" key="1">
    <source>
        <dbReference type="ARBA" id="ARBA00001967"/>
    </source>
</evidence>
<evidence type="ECO:0000256" key="4">
    <source>
        <dbReference type="ARBA" id="ARBA00011771"/>
    </source>
</evidence>
<dbReference type="GO" id="GO:0016151">
    <property type="term" value="F:nickel cation binding"/>
    <property type="evidence" value="ECO:0007669"/>
    <property type="project" value="InterPro"/>
</dbReference>
<evidence type="ECO:0000256" key="10">
    <source>
        <dbReference type="ARBA" id="ARBA00040803"/>
    </source>
</evidence>
<dbReference type="Pfam" id="PF00374">
    <property type="entry name" value="NiFeSe_Hases"/>
    <property type="match status" value="1"/>
</dbReference>
<keyword evidence="14" id="KW-0460">Magnesium</keyword>
<evidence type="ECO:0000256" key="7">
    <source>
        <dbReference type="ARBA" id="ARBA00022723"/>
    </source>
</evidence>
<keyword evidence="7 14" id="KW-0479">Metal-binding</keyword>
<evidence type="ECO:0000256" key="11">
    <source>
        <dbReference type="ARBA" id="ARBA00041237"/>
    </source>
</evidence>
<reference evidence="16" key="1">
    <citation type="journal article" name="DNA Res.">
        <title>The physiological potential of anammox bacteria as revealed by their core genome structure.</title>
        <authorList>
            <person name="Okubo T."/>
            <person name="Toyoda A."/>
            <person name="Fukuhara K."/>
            <person name="Uchiyama I."/>
            <person name="Harigaya Y."/>
            <person name="Kuroiwa M."/>
            <person name="Suzuki T."/>
            <person name="Murakami Y."/>
            <person name="Suwa Y."/>
            <person name="Takami H."/>
        </authorList>
    </citation>
    <scope>NUCLEOTIDE SEQUENCE</scope>
    <source>
        <strain evidence="16">317325-3</strain>
    </source>
</reference>
<dbReference type="KEGG" id="ddz:DSYM_28330"/>
<comment type="function">
    <text evidence="9">This enzyme recycles the H(2) produced by nitrogenase to increase the production of ATP and to protect nitrogenase against inhibition or damage by O(2) under carbon- or phosphate-limited conditions.</text>
</comment>
<evidence type="ECO:0000256" key="15">
    <source>
        <dbReference type="RuleBase" id="RU003896"/>
    </source>
</evidence>
<comment type="subunit">
    <text evidence="4">Heterodimer of a large and a small subunit.</text>
</comment>
<evidence type="ECO:0000256" key="12">
    <source>
        <dbReference type="ARBA" id="ARBA00042683"/>
    </source>
</evidence>
<evidence type="ECO:0000256" key="8">
    <source>
        <dbReference type="ARBA" id="ARBA00023002"/>
    </source>
</evidence>
<feature type="binding site" evidence="14">
    <location>
        <position position="573"/>
    </location>
    <ligand>
        <name>Mg(2+)</name>
        <dbReference type="ChEBI" id="CHEBI:18420"/>
    </ligand>
</feature>
<evidence type="ECO:0000256" key="14">
    <source>
        <dbReference type="PIRSR" id="PIRSR601501-1"/>
    </source>
</evidence>
<evidence type="ECO:0000256" key="5">
    <source>
        <dbReference type="ARBA" id="ARBA00012082"/>
    </source>
</evidence>
<dbReference type="InterPro" id="IPR029014">
    <property type="entry name" value="NiFe-Hase_large"/>
</dbReference>
<feature type="binding site" evidence="14">
    <location>
        <position position="567"/>
    </location>
    <ligand>
        <name>Ni(2+)</name>
        <dbReference type="ChEBI" id="CHEBI:49786"/>
    </ligand>
</feature>
<proteinExistence type="inferred from homology"/>
<evidence type="ECO:0000256" key="6">
    <source>
        <dbReference type="ARBA" id="ARBA00022596"/>
    </source>
</evidence>
<evidence type="ECO:0000313" key="17">
    <source>
        <dbReference type="Proteomes" id="UP000662914"/>
    </source>
</evidence>
<feature type="binding site" evidence="14">
    <location>
        <position position="64"/>
    </location>
    <ligand>
        <name>Fe cation</name>
        <dbReference type="ChEBI" id="CHEBI:24875"/>
    </ligand>
</feature>
<feature type="binding site" evidence="14">
    <location>
        <position position="42"/>
    </location>
    <ligand>
        <name>Mg(2+)</name>
        <dbReference type="ChEBI" id="CHEBI:18420"/>
    </ligand>
</feature>
<comment type="cofactor">
    <cofactor evidence="14">
        <name>Fe cation</name>
        <dbReference type="ChEBI" id="CHEBI:24875"/>
    </cofactor>
</comment>
<protein>
    <recommendedName>
        <fullName evidence="10">Uptake hydrogenase large subunit</fullName>
        <ecNumber evidence="5">1.12.99.6</ecNumber>
    </recommendedName>
    <alternativeName>
        <fullName evidence="12">Hydrogenlyase</fullName>
    </alternativeName>
    <alternativeName>
        <fullName evidence="11">Membrane-bound hydrogenase large subunit</fullName>
    </alternativeName>
</protein>
<organism evidence="16 17">
    <name type="scientific">Candidatus Desulfobacillus denitrificans</name>
    <dbReference type="NCBI Taxonomy" id="2608985"/>
    <lineage>
        <taxon>Bacteria</taxon>
        <taxon>Pseudomonadati</taxon>
        <taxon>Pseudomonadota</taxon>
        <taxon>Betaproteobacteria</taxon>
        <taxon>Candidatus Desulfobacillus</taxon>
    </lineage>
</organism>
<dbReference type="InterPro" id="IPR018194">
    <property type="entry name" value="Ni-dep_hyd_lsu_Ni_BS"/>
</dbReference>
<accession>A0A809SCB1</accession>
<dbReference type="PROSITE" id="PS00507">
    <property type="entry name" value="NI_HGENASE_L_1"/>
    <property type="match status" value="1"/>
</dbReference>
<evidence type="ECO:0000313" key="16">
    <source>
        <dbReference type="EMBL" id="BBO22134.1"/>
    </source>
</evidence>